<evidence type="ECO:0000256" key="1">
    <source>
        <dbReference type="SAM" id="Phobius"/>
    </source>
</evidence>
<evidence type="ECO:0000313" key="3">
    <source>
        <dbReference type="Proteomes" id="UP000093267"/>
    </source>
</evidence>
<proteinExistence type="predicted"/>
<accession>A0A1B2IXL0</accession>
<feature type="transmembrane region" description="Helical" evidence="1">
    <location>
        <begin position="59"/>
        <end position="86"/>
    </location>
</feature>
<gene>
    <name evidence="2" type="ORF">AYR63_06250</name>
</gene>
<sequence length="101" mass="11466">MSLLAIIVDIIALGGYYFQLNAASVGVYWVGFILEIILTLILIVFCFNYKGRRFRNPWIFGFYMATLPYGIILISMVLNLIMVFLYGLNVFGVNSVVFSGY</sequence>
<dbReference type="AlphaFoldDB" id="A0A1B2IXL0"/>
<dbReference type="EMBL" id="CP014924">
    <property type="protein sequence ID" value="ANZ66773.1"/>
    <property type="molecule type" value="Genomic_DNA"/>
</dbReference>
<dbReference type="RefSeq" id="WP_054707337.1">
    <property type="nucleotide sequence ID" value="NZ_CP014912.1"/>
</dbReference>
<dbReference type="Proteomes" id="UP000093267">
    <property type="component" value="Chromosome"/>
</dbReference>
<keyword evidence="1" id="KW-0472">Membrane</keyword>
<keyword evidence="1" id="KW-0812">Transmembrane</keyword>
<name>A0A1B2IXL0_9LACO</name>
<organism evidence="2 3">
    <name type="scientific">Secundilactobacillus paracollinoides</name>
    <dbReference type="NCBI Taxonomy" id="240427"/>
    <lineage>
        <taxon>Bacteria</taxon>
        <taxon>Bacillati</taxon>
        <taxon>Bacillota</taxon>
        <taxon>Bacilli</taxon>
        <taxon>Lactobacillales</taxon>
        <taxon>Lactobacillaceae</taxon>
        <taxon>Secundilactobacillus</taxon>
    </lineage>
</organism>
<dbReference type="KEGG" id="lpd:AYR62_12005"/>
<feature type="transmembrane region" description="Helical" evidence="1">
    <location>
        <begin position="26"/>
        <end position="47"/>
    </location>
</feature>
<reference evidence="2 3" key="1">
    <citation type="submission" date="2016-03" db="EMBL/GenBank/DDBJ databases">
        <title>Pediococcus and Lactobacillus from brewery environment - whole genome sequencing and assembly.</title>
        <authorList>
            <person name="Behr J."/>
            <person name="Geissler A.J."/>
            <person name="Vogel R.F."/>
        </authorList>
    </citation>
    <scope>NUCLEOTIDE SEQUENCE [LARGE SCALE GENOMIC DNA]</scope>
    <source>
        <strain evidence="2 3">TMW 1.1995</strain>
    </source>
</reference>
<keyword evidence="3" id="KW-1185">Reference proteome</keyword>
<dbReference type="OrthoDB" id="2298855at2"/>
<protein>
    <submittedName>
        <fullName evidence="2">Uncharacterized protein</fullName>
    </submittedName>
</protein>
<evidence type="ECO:0000313" key="2">
    <source>
        <dbReference type="EMBL" id="ANZ66773.1"/>
    </source>
</evidence>
<keyword evidence="1" id="KW-1133">Transmembrane helix</keyword>